<dbReference type="Pfam" id="PF16220">
    <property type="entry name" value="DUF4880"/>
    <property type="match status" value="1"/>
</dbReference>
<feature type="domain" description="FecR protein" evidence="1">
    <location>
        <begin position="104"/>
        <end position="194"/>
    </location>
</feature>
<dbReference type="InterPro" id="IPR032623">
    <property type="entry name" value="FecR_N"/>
</dbReference>
<dbReference type="GO" id="GO:0016989">
    <property type="term" value="F:sigma factor antagonist activity"/>
    <property type="evidence" value="ECO:0007669"/>
    <property type="project" value="TreeGrafter"/>
</dbReference>
<protein>
    <submittedName>
        <fullName evidence="3">Protein FecR</fullName>
    </submittedName>
</protein>
<evidence type="ECO:0000259" key="2">
    <source>
        <dbReference type="Pfam" id="PF16220"/>
    </source>
</evidence>
<evidence type="ECO:0000313" key="4">
    <source>
        <dbReference type="Proteomes" id="UP000263595"/>
    </source>
</evidence>
<evidence type="ECO:0000313" key="3">
    <source>
        <dbReference type="EMBL" id="SYX88702.1"/>
    </source>
</evidence>
<feature type="domain" description="FecR N-terminal" evidence="2">
    <location>
        <begin position="11"/>
        <end position="53"/>
    </location>
</feature>
<evidence type="ECO:0000259" key="1">
    <source>
        <dbReference type="Pfam" id="PF04773"/>
    </source>
</evidence>
<sequence length="304" mass="33544">MTPKPSRAQLQAAVQWYLTLNDEQVAPEQRLAWQRWCAASVQHAQAWARIEQVQSRLRGVPQAVALPVLTQMGVKRREALKLLLVLGVGAAGVAGYRQSSLSVDYATRTGERRPLRLEEGSQLVLNTDSRVDVRFTAGERLIVLHQGEIAVTTGKDPRPFSVQTVDGRVLALGTRFSVRLHRDFTVVSVQEHAVQVCAVQRVEAGQALTFAAGQVGPVRREAVDGSSWTTGMLIAIDWRLGDFIQELARYRPGYLGCAEAVAQMRISGSFRLDDLEGVLANLPASLPVKVRHFSRYWARVEAVG</sequence>
<gene>
    <name evidence="3" type="primary">fecR</name>
    <name evidence="3" type="ORF">CCOS865_00941</name>
</gene>
<dbReference type="RefSeq" id="WP_119138381.1">
    <property type="nucleotide sequence ID" value="NZ_CBCSFL010000020.1"/>
</dbReference>
<accession>A0A383RNW7</accession>
<name>A0A383RNW7_9PSED</name>
<dbReference type="Pfam" id="PF04773">
    <property type="entry name" value="FecR"/>
    <property type="match status" value="1"/>
</dbReference>
<dbReference type="PANTHER" id="PTHR30273:SF2">
    <property type="entry name" value="PROTEIN FECR"/>
    <property type="match status" value="1"/>
</dbReference>
<keyword evidence="4" id="KW-1185">Reference proteome</keyword>
<reference evidence="4" key="1">
    <citation type="submission" date="2018-08" db="EMBL/GenBank/DDBJ databases">
        <authorList>
            <person name="Blom J."/>
        </authorList>
    </citation>
    <scope>NUCLEOTIDE SEQUENCE [LARGE SCALE GENOMIC DNA]</scope>
    <source>
        <strain evidence="4">CCOS 865</strain>
    </source>
</reference>
<proteinExistence type="predicted"/>
<dbReference type="Gene3D" id="2.60.120.1440">
    <property type="match status" value="1"/>
</dbReference>
<dbReference type="InterPro" id="IPR012373">
    <property type="entry name" value="Ferrdict_sens_TM"/>
</dbReference>
<dbReference type="InterPro" id="IPR006860">
    <property type="entry name" value="FecR"/>
</dbReference>
<dbReference type="Proteomes" id="UP000263595">
    <property type="component" value="Unassembled WGS sequence"/>
</dbReference>
<dbReference type="AlphaFoldDB" id="A0A383RNW7"/>
<dbReference type="PANTHER" id="PTHR30273">
    <property type="entry name" value="PERIPLASMIC SIGNAL SENSOR AND SIGMA FACTOR ACTIVATOR FECR-RELATED"/>
    <property type="match status" value="1"/>
</dbReference>
<dbReference type="EMBL" id="UNOZ01000004">
    <property type="protein sequence ID" value="SYX88702.1"/>
    <property type="molecule type" value="Genomic_DNA"/>
</dbReference>
<dbReference type="OrthoDB" id="1099576at2"/>
<organism evidence="3 4">
    <name type="scientific">Pseudomonas reidholzensis</name>
    <dbReference type="NCBI Taxonomy" id="1785162"/>
    <lineage>
        <taxon>Bacteria</taxon>
        <taxon>Pseudomonadati</taxon>
        <taxon>Pseudomonadota</taxon>
        <taxon>Gammaproteobacteria</taxon>
        <taxon>Pseudomonadales</taxon>
        <taxon>Pseudomonadaceae</taxon>
        <taxon>Pseudomonas</taxon>
    </lineage>
</organism>
<dbReference type="PIRSF" id="PIRSF018266">
    <property type="entry name" value="FecR"/>
    <property type="match status" value="1"/>
</dbReference>